<dbReference type="SUPFAM" id="SSF117281">
    <property type="entry name" value="Kelch motif"/>
    <property type="match status" value="1"/>
</dbReference>
<dbReference type="OrthoDB" id="45365at2759"/>
<protein>
    <submittedName>
        <fullName evidence="1">Macronuclear development protein 3</fullName>
    </submittedName>
</protein>
<dbReference type="Pfam" id="PF01344">
    <property type="entry name" value="Kelch_1"/>
    <property type="match status" value="1"/>
</dbReference>
<sequence length="882" mass="101298">MNPNHNFHNGIPTQQNHNGFYNGQAVNQQQLYRPNGDINGQASILQTNQLNRQQISFRPGGIIGASPSNIQQLNQNKQLMQQQRVMGTFPPQNLAKAPQSEICLKHNENNVAFNNHSREIVCNSCIFENKMGDLKFTAVVVKEIQEKFAKEFENYRSKMSQMTEADVGKVKIQISELISSFFLNLKQTLTQFQLSVAKKIENSENLKNLDRVFEQNKDLIQTDPQQPNNFEKEKKIFDEKINKGRFAYVVKRQDFYKGLIENLDKSRLKMKQTIDESLTYQSKILHVNNNERLIQEKLAEIMKDCISIDSLQPEAGLGLKLIRSNTAPHNQMSINNNHPVQHHPIPNHIMMQNRPMQMQQQQQQPIQQFNQMPIQNNNANLSPTRMQVENIQRPNGMMPLQMQPLQQPGPLQQQTLINQMTPQQFQMQQQQQQQQLQQQQMMQRQGAQASPILVPNQQMVPLQMQNMAQQLNRPPIQQMNQMQQPVNLQQTQQIAPNIMNGQIPQQQFPQMMPNQQQWRPVVQNGQQINPQMNQQIQFGNIQQVPQQIPQVIQQQAIPQSIQQQNMNDEVLITGSNFKKPNILEYQYNTFFKLKSMNLLRLIPGQVWQKYHEHQQLLLAKCVFTLDERVFVVGGARDQKAKETLADLIEHKQTGDALVTNQRASMITSRASFGCVYSPVRNEIIVAGGYDKGEVTKKCERYSLQENKWYPLPDSIEAKCSQSLCILDSRYLYSIGGLSKNNEASITLQTSIERLDLKCEQGLKWIQLQMRLNEAACDVGCLPLSSNEMLIFGGWNKNPLQGTYIIKNVSDQQAAGQIVQPRQDPLRHELKPLIDGGIDRADFFMISGIAMQTGEPNKIKVCGHTQLFTFDIEQRKFLCSSSV</sequence>
<dbReference type="GO" id="GO:2000762">
    <property type="term" value="P:regulation of phenylpropanoid metabolic process"/>
    <property type="evidence" value="ECO:0007669"/>
    <property type="project" value="InterPro"/>
</dbReference>
<evidence type="ECO:0000313" key="2">
    <source>
        <dbReference type="Proteomes" id="UP000039865"/>
    </source>
</evidence>
<dbReference type="PANTHER" id="PTHR46407">
    <property type="entry name" value="OS02G0208700 PROTEIN"/>
    <property type="match status" value="1"/>
</dbReference>
<dbReference type="Proteomes" id="UP000039865">
    <property type="component" value="Unassembled WGS sequence"/>
</dbReference>
<keyword evidence="2" id="KW-1185">Reference proteome</keyword>
<dbReference type="GO" id="GO:0080037">
    <property type="term" value="P:negative regulation of cytokinin-activated signaling pathway"/>
    <property type="evidence" value="ECO:0007669"/>
    <property type="project" value="InterPro"/>
</dbReference>
<organism evidence="1 2">
    <name type="scientific">Stylonychia lemnae</name>
    <name type="common">Ciliate</name>
    <dbReference type="NCBI Taxonomy" id="5949"/>
    <lineage>
        <taxon>Eukaryota</taxon>
        <taxon>Sar</taxon>
        <taxon>Alveolata</taxon>
        <taxon>Ciliophora</taxon>
        <taxon>Intramacronucleata</taxon>
        <taxon>Spirotrichea</taxon>
        <taxon>Stichotrichia</taxon>
        <taxon>Sporadotrichida</taxon>
        <taxon>Oxytrichidae</taxon>
        <taxon>Stylonychinae</taxon>
        <taxon>Stylonychia</taxon>
    </lineage>
</organism>
<dbReference type="EMBL" id="CCKQ01000373">
    <property type="protein sequence ID" value="CDW71430.1"/>
    <property type="molecule type" value="Genomic_DNA"/>
</dbReference>
<accession>A0A077ZPX4</accession>
<dbReference type="InterPro" id="IPR006652">
    <property type="entry name" value="Kelch_1"/>
</dbReference>
<dbReference type="AlphaFoldDB" id="A0A077ZPX4"/>
<dbReference type="SMART" id="SM00612">
    <property type="entry name" value="Kelch"/>
    <property type="match status" value="1"/>
</dbReference>
<dbReference type="InParanoid" id="A0A077ZPX4"/>
<proteinExistence type="predicted"/>
<dbReference type="InterPro" id="IPR015915">
    <property type="entry name" value="Kelch-typ_b-propeller"/>
</dbReference>
<name>A0A077ZPX4_STYLE</name>
<gene>
    <name evidence="1" type="primary">Contig10878.g11620</name>
    <name evidence="1" type="ORF">STYLEM_374</name>
</gene>
<dbReference type="Gene3D" id="2.120.10.80">
    <property type="entry name" value="Kelch-type beta propeller"/>
    <property type="match status" value="1"/>
</dbReference>
<reference evidence="1 2" key="1">
    <citation type="submission" date="2014-06" db="EMBL/GenBank/DDBJ databases">
        <authorList>
            <person name="Swart Estienne"/>
        </authorList>
    </citation>
    <scope>NUCLEOTIDE SEQUENCE [LARGE SCALE GENOMIC DNA]</scope>
    <source>
        <strain evidence="1 2">130c</strain>
    </source>
</reference>
<evidence type="ECO:0000313" key="1">
    <source>
        <dbReference type="EMBL" id="CDW71430.1"/>
    </source>
</evidence>
<dbReference type="InterPro" id="IPR044595">
    <property type="entry name" value="KMD1-4"/>
</dbReference>
<dbReference type="PANTHER" id="PTHR46407:SF3">
    <property type="entry name" value="OS02G0208700 PROTEIN"/>
    <property type="match status" value="1"/>
</dbReference>